<gene>
    <name evidence="7" type="primary">flgK</name>
    <name evidence="11" type="ORF">SAMN05216192_10894</name>
</gene>
<keyword evidence="11" id="KW-0969">Cilium</keyword>
<dbReference type="OrthoDB" id="9802553at2"/>
<proteinExistence type="inferred from homology"/>
<organism evidence="11 12">
    <name type="scientific">Paenibacillus typhae</name>
    <dbReference type="NCBI Taxonomy" id="1174501"/>
    <lineage>
        <taxon>Bacteria</taxon>
        <taxon>Bacillati</taxon>
        <taxon>Bacillota</taxon>
        <taxon>Bacilli</taxon>
        <taxon>Bacillales</taxon>
        <taxon>Paenibacillaceae</taxon>
        <taxon>Paenibacillus</taxon>
    </lineage>
</organism>
<comment type="subcellular location">
    <subcellularLocation>
        <location evidence="1 7">Bacterial flagellum</location>
    </subcellularLocation>
    <subcellularLocation>
        <location evidence="2 7">Secreted</location>
    </subcellularLocation>
</comment>
<dbReference type="PANTHER" id="PTHR30033">
    <property type="entry name" value="FLAGELLAR HOOK-ASSOCIATED PROTEIN 1"/>
    <property type="match status" value="1"/>
</dbReference>
<dbReference type="STRING" id="1174501.SAMN05216192_10894"/>
<sequence>MTSTFHSIETARRSLFTQTAALSTTGHNIANANTEGYTRQRVNMKASIPIEAYGLNNSTVPGQLGTGVEFGSIDRIRETFLDDQFRGENSSFGSWSIQSDTLDKLEAIFAEPSDTGLSTVLDNFWKSWSDLSKNPEDSTARKIVVQTAQSLTDALNYMSRQLDNLDTDLASSVTVKGTEIQGYISSIANLNSSIFKIESMGDKANDLRDQRDLLTDKLSKIANINVVQAENGYNISLGGVLLVQGGTVAATVNSELLNNAYASGDLKSGEVFGMISSSKNNVADYKSQLDNIANTIATGDVQVTLPKGSVLPEGTILTNEVSITGADGAVSMLAAGSSFPRGATLNSDVKTTVAGLNGLHQLGYTMDGTLNPGKPLFTTSGSDTGITAGNITFNSEIASDTNLLATSLRTSGKDDSEKVVKGNNTLALLLSTQQLGSFTSPTTGITTTPSAFYKTLIGQLGVQAQEATRQTENSNSLVEQVNARRQSVSGVSLDEEMSNMLVFQHAYSAAARFMTTYDEMLDKLINSTGTVGR</sequence>
<keyword evidence="11" id="KW-0282">Flagellum</keyword>
<evidence type="ECO:0000256" key="4">
    <source>
        <dbReference type="ARBA" id="ARBA00016244"/>
    </source>
</evidence>
<evidence type="ECO:0000256" key="1">
    <source>
        <dbReference type="ARBA" id="ARBA00004365"/>
    </source>
</evidence>
<dbReference type="Pfam" id="PF00460">
    <property type="entry name" value="Flg_bb_rod"/>
    <property type="match status" value="1"/>
</dbReference>
<dbReference type="InterPro" id="IPR001444">
    <property type="entry name" value="Flag_bb_rod_N"/>
</dbReference>
<keyword evidence="12" id="KW-1185">Reference proteome</keyword>
<evidence type="ECO:0000313" key="12">
    <source>
        <dbReference type="Proteomes" id="UP000199050"/>
    </source>
</evidence>
<evidence type="ECO:0000256" key="6">
    <source>
        <dbReference type="ARBA" id="ARBA00023143"/>
    </source>
</evidence>
<keyword evidence="6 7" id="KW-0975">Bacterial flagellum</keyword>
<dbReference type="InterPro" id="IPR010930">
    <property type="entry name" value="Flg_bb/hook_C_dom"/>
</dbReference>
<dbReference type="GO" id="GO:0005198">
    <property type="term" value="F:structural molecule activity"/>
    <property type="evidence" value="ECO:0007669"/>
    <property type="project" value="UniProtKB-UniRule"/>
</dbReference>
<evidence type="ECO:0000259" key="9">
    <source>
        <dbReference type="Pfam" id="PF06429"/>
    </source>
</evidence>
<feature type="domain" description="Flagellar basal-body/hook protein C-terminal" evidence="9">
    <location>
        <begin position="488"/>
        <end position="526"/>
    </location>
</feature>
<evidence type="ECO:0000259" key="10">
    <source>
        <dbReference type="Pfam" id="PF22638"/>
    </source>
</evidence>
<keyword evidence="5 7" id="KW-0964">Secreted</keyword>
<evidence type="ECO:0000313" key="11">
    <source>
        <dbReference type="EMBL" id="SDI77637.1"/>
    </source>
</evidence>
<dbReference type="PANTHER" id="PTHR30033:SF1">
    <property type="entry name" value="FLAGELLAR HOOK-ASSOCIATED PROTEIN 1"/>
    <property type="match status" value="1"/>
</dbReference>
<reference evidence="12" key="1">
    <citation type="submission" date="2016-10" db="EMBL/GenBank/DDBJ databases">
        <authorList>
            <person name="Varghese N."/>
            <person name="Submissions S."/>
        </authorList>
    </citation>
    <scope>NUCLEOTIDE SEQUENCE [LARGE SCALE GENOMIC DNA]</scope>
    <source>
        <strain evidence="12">CGMCC 1.11012</strain>
    </source>
</reference>
<dbReference type="PRINTS" id="PR01005">
    <property type="entry name" value="FLGHOOKAP1"/>
</dbReference>
<evidence type="ECO:0000256" key="7">
    <source>
        <dbReference type="RuleBase" id="RU362065"/>
    </source>
</evidence>
<dbReference type="GO" id="GO:0009424">
    <property type="term" value="C:bacterial-type flagellum hook"/>
    <property type="evidence" value="ECO:0007669"/>
    <property type="project" value="UniProtKB-UniRule"/>
</dbReference>
<dbReference type="EMBL" id="FNDX01000008">
    <property type="protein sequence ID" value="SDI77637.1"/>
    <property type="molecule type" value="Genomic_DNA"/>
</dbReference>
<name>A0A1G8NC43_9BACL</name>
<accession>A0A1G8NC43</accession>
<evidence type="ECO:0000256" key="5">
    <source>
        <dbReference type="ARBA" id="ARBA00022525"/>
    </source>
</evidence>
<dbReference type="GO" id="GO:0044780">
    <property type="term" value="P:bacterial-type flagellum assembly"/>
    <property type="evidence" value="ECO:0007669"/>
    <property type="project" value="InterPro"/>
</dbReference>
<feature type="domain" description="Flagellar hook-associated protein FlgK helical" evidence="10">
    <location>
        <begin position="102"/>
        <end position="298"/>
    </location>
</feature>
<dbReference type="Pfam" id="PF06429">
    <property type="entry name" value="Flg_bbr_C"/>
    <property type="match status" value="1"/>
</dbReference>
<dbReference type="AlphaFoldDB" id="A0A1G8NC43"/>
<keyword evidence="11" id="KW-0966">Cell projection</keyword>
<dbReference type="SUPFAM" id="SSF64518">
    <property type="entry name" value="Phase 1 flagellin"/>
    <property type="match status" value="1"/>
</dbReference>
<dbReference type="Proteomes" id="UP000199050">
    <property type="component" value="Unassembled WGS sequence"/>
</dbReference>
<protein>
    <recommendedName>
        <fullName evidence="4 7">Flagellar hook-associated protein 1</fullName>
        <shortName evidence="7">HAP1</shortName>
    </recommendedName>
</protein>
<dbReference type="NCBIfam" id="TIGR02492">
    <property type="entry name" value="flgK_ends"/>
    <property type="match status" value="1"/>
</dbReference>
<dbReference type="InterPro" id="IPR053927">
    <property type="entry name" value="FlgK_helical"/>
</dbReference>
<dbReference type="InterPro" id="IPR002371">
    <property type="entry name" value="FlgK"/>
</dbReference>
<dbReference type="Pfam" id="PF22638">
    <property type="entry name" value="FlgK_D1"/>
    <property type="match status" value="1"/>
</dbReference>
<evidence type="ECO:0000259" key="8">
    <source>
        <dbReference type="Pfam" id="PF00460"/>
    </source>
</evidence>
<evidence type="ECO:0000256" key="3">
    <source>
        <dbReference type="ARBA" id="ARBA00009677"/>
    </source>
</evidence>
<dbReference type="RefSeq" id="WP_090713913.1">
    <property type="nucleotide sequence ID" value="NZ_CBCSKY010000006.1"/>
</dbReference>
<evidence type="ECO:0000256" key="2">
    <source>
        <dbReference type="ARBA" id="ARBA00004613"/>
    </source>
</evidence>
<comment type="similarity">
    <text evidence="3 7">Belongs to the flagella basal body rod proteins family.</text>
</comment>
<feature type="domain" description="Flagellar basal body rod protein N-terminal" evidence="8">
    <location>
        <begin position="8"/>
        <end position="38"/>
    </location>
</feature>
<dbReference type="GO" id="GO:0005576">
    <property type="term" value="C:extracellular region"/>
    <property type="evidence" value="ECO:0007669"/>
    <property type="project" value="UniProtKB-SubCell"/>
</dbReference>